<keyword evidence="7 10" id="KW-0175">Coiled coil</keyword>
<dbReference type="PANTHER" id="PTHR46881:SF1">
    <property type="entry name" value="PALMDELPHIN"/>
    <property type="match status" value="1"/>
</dbReference>
<dbReference type="Pfam" id="PF03285">
    <property type="entry name" value="Paralemmin"/>
    <property type="match status" value="1"/>
</dbReference>
<evidence type="ECO:0000256" key="4">
    <source>
        <dbReference type="ARBA" id="ARBA00005756"/>
    </source>
</evidence>
<gene>
    <name evidence="12" type="ORF">HF521_003231</name>
</gene>
<evidence type="ECO:0000256" key="10">
    <source>
        <dbReference type="SAM" id="Coils"/>
    </source>
</evidence>
<feature type="coiled-coil region" evidence="10">
    <location>
        <begin position="17"/>
        <end position="58"/>
    </location>
</feature>
<name>A0A8T0B5G5_SILME</name>
<dbReference type="GO" id="GO:0016020">
    <property type="term" value="C:membrane"/>
    <property type="evidence" value="ECO:0007669"/>
    <property type="project" value="InterPro"/>
</dbReference>
<dbReference type="Proteomes" id="UP000606274">
    <property type="component" value="Unassembled WGS sequence"/>
</dbReference>
<evidence type="ECO:0000313" key="13">
    <source>
        <dbReference type="Proteomes" id="UP000606274"/>
    </source>
</evidence>
<evidence type="ECO:0000256" key="11">
    <source>
        <dbReference type="SAM" id="MobiDB-lite"/>
    </source>
</evidence>
<evidence type="ECO:0000256" key="9">
    <source>
        <dbReference type="ARBA" id="ARBA00040857"/>
    </source>
</evidence>
<sequence length="266" mass="30734">MEETELLKERLQAITNKRKIQEDIASKRLEIDNEKLKLQQLKDRKEIEALEREELNISTNEGLILHRLKAIEKSTADIIKAANENFKSEPIQVYSGIPDAQKSYTPLNMRKQTSVDQRLNHEQQKPALLAMEINVQKDLRTGKSHVLSTCTVPAQELQQRGIKVYDDGRKSVYALHSALDQPEPNGVDELSPKEVEELLKQATEKRKKPQDHHEPPHLKNYQHSPCSELYNMEMNEWPEYKHSGIHYPTRKFRNLLATSPNTVTST</sequence>
<evidence type="ECO:0000256" key="2">
    <source>
        <dbReference type="ARBA" id="ARBA00004496"/>
    </source>
</evidence>
<evidence type="ECO:0000256" key="5">
    <source>
        <dbReference type="ARBA" id="ARBA00022490"/>
    </source>
</evidence>
<keyword evidence="6" id="KW-0770">Synapse</keyword>
<protein>
    <recommendedName>
        <fullName evidence="9">Palmdelphin</fullName>
    </recommendedName>
</protein>
<evidence type="ECO:0000313" key="12">
    <source>
        <dbReference type="EMBL" id="KAF7700273.1"/>
    </source>
</evidence>
<evidence type="ECO:0000256" key="7">
    <source>
        <dbReference type="ARBA" id="ARBA00023054"/>
    </source>
</evidence>
<comment type="caution">
    <text evidence="12">The sequence shown here is derived from an EMBL/GenBank/DDBJ whole genome shotgun (WGS) entry which is preliminary data.</text>
</comment>
<dbReference type="InterPro" id="IPR004965">
    <property type="entry name" value="Paralemmin"/>
</dbReference>
<accession>A0A8T0B5G5</accession>
<keyword evidence="8" id="KW-0966">Cell projection</keyword>
<evidence type="ECO:0000256" key="3">
    <source>
        <dbReference type="ARBA" id="ARBA00004552"/>
    </source>
</evidence>
<dbReference type="PANTHER" id="PTHR46881">
    <property type="entry name" value="PALMDELPHIN"/>
    <property type="match status" value="1"/>
</dbReference>
<evidence type="ECO:0000256" key="8">
    <source>
        <dbReference type="ARBA" id="ARBA00023273"/>
    </source>
</evidence>
<evidence type="ECO:0000256" key="6">
    <source>
        <dbReference type="ARBA" id="ARBA00023018"/>
    </source>
</evidence>
<reference evidence="12" key="1">
    <citation type="submission" date="2020-08" db="EMBL/GenBank/DDBJ databases">
        <title>Chromosome-level assembly of Southern catfish (Silurus meridionalis) provides insights into visual adaptation to the nocturnal and benthic lifestyles.</title>
        <authorList>
            <person name="Zhang Y."/>
            <person name="Wang D."/>
            <person name="Peng Z."/>
        </authorList>
    </citation>
    <scope>NUCLEOTIDE SEQUENCE</scope>
    <source>
        <strain evidence="12">SWU-2019-XX</strain>
        <tissue evidence="12">Muscle</tissue>
    </source>
</reference>
<proteinExistence type="inferred from homology"/>
<dbReference type="EMBL" id="JABFDY010000012">
    <property type="protein sequence ID" value="KAF7700273.1"/>
    <property type="molecule type" value="Genomic_DNA"/>
</dbReference>
<feature type="region of interest" description="Disordered" evidence="11">
    <location>
        <begin position="202"/>
        <end position="224"/>
    </location>
</feature>
<dbReference type="AlphaFoldDB" id="A0A8T0B5G5"/>
<comment type="similarity">
    <text evidence="4">Belongs to the paralemmin family.</text>
</comment>
<organism evidence="12 13">
    <name type="scientific">Silurus meridionalis</name>
    <name type="common">Southern catfish</name>
    <name type="synonym">Silurus soldatovi meridionalis</name>
    <dbReference type="NCBI Taxonomy" id="175797"/>
    <lineage>
        <taxon>Eukaryota</taxon>
        <taxon>Metazoa</taxon>
        <taxon>Chordata</taxon>
        <taxon>Craniata</taxon>
        <taxon>Vertebrata</taxon>
        <taxon>Euteleostomi</taxon>
        <taxon>Actinopterygii</taxon>
        <taxon>Neopterygii</taxon>
        <taxon>Teleostei</taxon>
        <taxon>Ostariophysi</taxon>
        <taxon>Siluriformes</taxon>
        <taxon>Siluridae</taxon>
        <taxon>Silurus</taxon>
    </lineage>
</organism>
<keyword evidence="5" id="KW-0963">Cytoplasm</keyword>
<comment type="subcellular location">
    <subcellularLocation>
        <location evidence="1">Cell projection</location>
        <location evidence="1">Dendrite</location>
    </subcellularLocation>
    <subcellularLocation>
        <location evidence="3">Cell projection</location>
        <location evidence="3">Dendritic spine</location>
    </subcellularLocation>
    <subcellularLocation>
        <location evidence="2">Cytoplasm</location>
    </subcellularLocation>
</comment>
<keyword evidence="13" id="KW-1185">Reference proteome</keyword>
<dbReference type="GO" id="GO:0008360">
    <property type="term" value="P:regulation of cell shape"/>
    <property type="evidence" value="ECO:0007669"/>
    <property type="project" value="InterPro"/>
</dbReference>
<evidence type="ECO:0000256" key="1">
    <source>
        <dbReference type="ARBA" id="ARBA00004279"/>
    </source>
</evidence>
<dbReference type="GO" id="GO:0043197">
    <property type="term" value="C:dendritic spine"/>
    <property type="evidence" value="ECO:0007669"/>
    <property type="project" value="UniProtKB-SubCell"/>
</dbReference>
<dbReference type="GO" id="GO:0005737">
    <property type="term" value="C:cytoplasm"/>
    <property type="evidence" value="ECO:0007669"/>
    <property type="project" value="UniProtKB-SubCell"/>
</dbReference>